<accession>A0A8J7U4R3</accession>
<dbReference type="AlphaFoldDB" id="A0A8J7U4R3"/>
<dbReference type="InterPro" id="IPR001633">
    <property type="entry name" value="EAL_dom"/>
</dbReference>
<evidence type="ECO:0000313" key="2">
    <source>
        <dbReference type="EMBL" id="MBO1321738.1"/>
    </source>
</evidence>
<dbReference type="EMBL" id="JAFREP010000027">
    <property type="protein sequence ID" value="MBO1321738.1"/>
    <property type="molecule type" value="Genomic_DNA"/>
</dbReference>
<name>A0A8J7U4R3_9BACT</name>
<evidence type="ECO:0000313" key="3">
    <source>
        <dbReference type="Proteomes" id="UP000664417"/>
    </source>
</evidence>
<dbReference type="RefSeq" id="WP_207861711.1">
    <property type="nucleotide sequence ID" value="NZ_JAFREP010000027.1"/>
</dbReference>
<dbReference type="SUPFAM" id="SSF109604">
    <property type="entry name" value="HD-domain/PDEase-like"/>
    <property type="match status" value="1"/>
</dbReference>
<dbReference type="InterPro" id="IPR035919">
    <property type="entry name" value="EAL_sf"/>
</dbReference>
<proteinExistence type="predicted"/>
<dbReference type="PANTHER" id="PTHR33525:SF4">
    <property type="entry name" value="CYCLIC DI-GMP PHOSPHODIESTERASE CDGJ"/>
    <property type="match status" value="1"/>
</dbReference>
<dbReference type="InterPro" id="IPR052340">
    <property type="entry name" value="RNase_Y/CdgJ"/>
</dbReference>
<evidence type="ECO:0000259" key="1">
    <source>
        <dbReference type="PROSITE" id="PS51833"/>
    </source>
</evidence>
<comment type="caution">
    <text evidence="2">The sequence shown here is derived from an EMBL/GenBank/DDBJ whole genome shotgun (WGS) entry which is preliminary data.</text>
</comment>
<protein>
    <submittedName>
        <fullName evidence="2">HDOD domain-containing protein</fullName>
    </submittedName>
</protein>
<dbReference type="InterPro" id="IPR013976">
    <property type="entry name" value="HDOD"/>
</dbReference>
<gene>
    <name evidence="2" type="ORF">J3U88_24885</name>
</gene>
<dbReference type="Gene3D" id="1.10.3210.10">
    <property type="entry name" value="Hypothetical protein af1432"/>
    <property type="match status" value="1"/>
</dbReference>
<dbReference type="Pfam" id="PF08668">
    <property type="entry name" value="HDOD"/>
    <property type="match status" value="1"/>
</dbReference>
<dbReference type="Pfam" id="PF00563">
    <property type="entry name" value="EAL"/>
    <property type="match status" value="1"/>
</dbReference>
<dbReference type="SMART" id="SM00052">
    <property type="entry name" value="EAL"/>
    <property type="match status" value="1"/>
</dbReference>
<dbReference type="PIRSF" id="PIRSF003180">
    <property type="entry name" value="DiGMPpdiest_YuxH"/>
    <property type="match status" value="1"/>
</dbReference>
<dbReference type="PANTHER" id="PTHR33525">
    <property type="match status" value="1"/>
</dbReference>
<dbReference type="InterPro" id="IPR014408">
    <property type="entry name" value="dGMP_Pdiesterase_EAL/HD-GYP"/>
</dbReference>
<sequence length="408" mass="46356">MDVFIARQPIFKRDRDVFGYELLFRDGLANFFGHHDVNEAAARVIADSTFLFGIDKIAGGKKAFVNVTRDMLVRRHAGLLPRHDVVLEILEHVEPDDAVIAACARLKDKGFTLALDDFVYREALSPLVDLATIIKIDWRAMSRDACRRLVEQLLPRKKLLLAEKLETEADFREALDMGFHYFQGYFFCRPTILSRRNLVGNRLIYLQLLKEIHKPEIDFATLEKLISQDLALSYKLLRYINSAFFALRNQIQSIRHALVLIGAVEVKKWATLLSLSTMAEDKPFELMQTAALRARLCELISVKLGLEQRRSEFFLMGLFTVIDALLDRPLMEVLLEIPLVKDIKKALLHRGKGNHRNVLEVVTAYEAGDWPAVESWSEKAGLDPAPLPSLYLEALQWVQDAGVGASAN</sequence>
<dbReference type="Proteomes" id="UP000664417">
    <property type="component" value="Unassembled WGS sequence"/>
</dbReference>
<dbReference type="PROSITE" id="PS51833">
    <property type="entry name" value="HDOD"/>
    <property type="match status" value="1"/>
</dbReference>
<keyword evidence="3" id="KW-1185">Reference proteome</keyword>
<reference evidence="2" key="1">
    <citation type="submission" date="2021-03" db="EMBL/GenBank/DDBJ databases">
        <authorList>
            <person name="Wang G."/>
        </authorList>
    </citation>
    <scope>NUCLEOTIDE SEQUENCE</scope>
    <source>
        <strain evidence="2">KCTC 12899</strain>
    </source>
</reference>
<dbReference type="SUPFAM" id="SSF141868">
    <property type="entry name" value="EAL domain-like"/>
    <property type="match status" value="1"/>
</dbReference>
<dbReference type="Gene3D" id="3.20.20.450">
    <property type="entry name" value="EAL domain"/>
    <property type="match status" value="1"/>
</dbReference>
<organism evidence="2 3">
    <name type="scientific">Acanthopleuribacter pedis</name>
    <dbReference type="NCBI Taxonomy" id="442870"/>
    <lineage>
        <taxon>Bacteria</taxon>
        <taxon>Pseudomonadati</taxon>
        <taxon>Acidobacteriota</taxon>
        <taxon>Holophagae</taxon>
        <taxon>Acanthopleuribacterales</taxon>
        <taxon>Acanthopleuribacteraceae</taxon>
        <taxon>Acanthopleuribacter</taxon>
    </lineage>
</organism>
<feature type="domain" description="HDOD" evidence="1">
    <location>
        <begin position="198"/>
        <end position="386"/>
    </location>
</feature>